<evidence type="ECO:0000256" key="1">
    <source>
        <dbReference type="SAM" id="MobiDB-lite"/>
    </source>
</evidence>
<evidence type="ECO:0000313" key="2">
    <source>
        <dbReference type="EMBL" id="OMJ75156.1"/>
    </source>
</evidence>
<protein>
    <recommendedName>
        <fullName evidence="4">EF-hand domain-containing protein</fullName>
    </recommendedName>
</protein>
<proteinExistence type="predicted"/>
<evidence type="ECO:0000313" key="3">
    <source>
        <dbReference type="Proteomes" id="UP000187209"/>
    </source>
</evidence>
<feature type="compositionally biased region" description="Basic and acidic residues" evidence="1">
    <location>
        <begin position="12"/>
        <end position="24"/>
    </location>
</feature>
<dbReference type="AlphaFoldDB" id="A0A1R2BEF9"/>
<organism evidence="2 3">
    <name type="scientific">Stentor coeruleus</name>
    <dbReference type="NCBI Taxonomy" id="5963"/>
    <lineage>
        <taxon>Eukaryota</taxon>
        <taxon>Sar</taxon>
        <taxon>Alveolata</taxon>
        <taxon>Ciliophora</taxon>
        <taxon>Postciliodesmatophora</taxon>
        <taxon>Heterotrichea</taxon>
        <taxon>Heterotrichida</taxon>
        <taxon>Stentoridae</taxon>
        <taxon>Stentor</taxon>
    </lineage>
</organism>
<accession>A0A1R2BEF9</accession>
<reference evidence="2 3" key="1">
    <citation type="submission" date="2016-11" db="EMBL/GenBank/DDBJ databases">
        <title>The macronuclear genome of Stentor coeruleus: a giant cell with tiny introns.</title>
        <authorList>
            <person name="Slabodnick M."/>
            <person name="Ruby J.G."/>
            <person name="Reiff S.B."/>
            <person name="Swart E.C."/>
            <person name="Gosai S."/>
            <person name="Prabakaran S."/>
            <person name="Witkowska E."/>
            <person name="Larue G.E."/>
            <person name="Fisher S."/>
            <person name="Freeman R.M."/>
            <person name="Gunawardena J."/>
            <person name="Chu W."/>
            <person name="Stover N.A."/>
            <person name="Gregory B.D."/>
            <person name="Nowacki M."/>
            <person name="Derisi J."/>
            <person name="Roy S.W."/>
            <person name="Marshall W.F."/>
            <person name="Sood P."/>
        </authorList>
    </citation>
    <scope>NUCLEOTIDE SEQUENCE [LARGE SCALE GENOMIC DNA]</scope>
    <source>
        <strain evidence="2">WM001</strain>
    </source>
</reference>
<gene>
    <name evidence="2" type="ORF">SteCoe_25777</name>
</gene>
<dbReference type="Proteomes" id="UP000187209">
    <property type="component" value="Unassembled WGS sequence"/>
</dbReference>
<dbReference type="EMBL" id="MPUH01000707">
    <property type="protein sequence ID" value="OMJ75156.1"/>
    <property type="molecule type" value="Genomic_DNA"/>
</dbReference>
<keyword evidence="3" id="KW-1185">Reference proteome</keyword>
<name>A0A1R2BEF9_9CILI</name>
<feature type="compositionally biased region" description="Basic residues" evidence="1">
    <location>
        <begin position="1"/>
        <end position="11"/>
    </location>
</feature>
<feature type="region of interest" description="Disordered" evidence="1">
    <location>
        <begin position="1"/>
        <end position="36"/>
    </location>
</feature>
<evidence type="ECO:0008006" key="4">
    <source>
        <dbReference type="Google" id="ProtNLM"/>
    </source>
</evidence>
<sequence>MIHANSLKKRAKELSDKKIQESTKKQKKNHKTKGTNGLVKVRSAENLFNPFESIRQAIHEVPDSVRHHSTLMKTSNSKIEALKQDFIHNFHILDSDKTGFLNYSRFSILLKSMLFIENPLHRTKEERELTLKAWKIVSGHDNKLAWKNNLFTFCCCIMNLYDKSLPTHKKSISTGLIIDGIYCVRKEEIKIIHKTFNLFYENRRNAFASTSPDNRATLKKNLSFEDKKSCFSPQSVKDFPNLQLKSLISNDSIKNSCSTNDKTISNRKIMQESIEEEDTEQGGALSLNALKQSKTQTSSNTNGNFNNIISNIEFQVKECESLSSSFNDNSSQNGGAQRLRVRLTTQVRQVSPQDARHHKRNSNSINRSMTIVDKNSSFMHFDTMRHTEFLEDIDVAKRNIRRSVPMGFKFNIEKEKSDNHNVVLNIRLPSGVREIIVFDEDEYNQTFVEELVKKYELFGDFAADFKMKLKNFFTKNGSSTQG</sequence>
<comment type="caution">
    <text evidence="2">The sequence shown here is derived from an EMBL/GenBank/DDBJ whole genome shotgun (WGS) entry which is preliminary data.</text>
</comment>